<dbReference type="InterPro" id="IPR025157">
    <property type="entry name" value="Hemagglutinin_rpt"/>
</dbReference>
<proteinExistence type="predicted"/>
<name>A0A239SAR1_9BURK</name>
<gene>
    <name evidence="3" type="primary">shlA</name>
    <name evidence="3" type="ORF">SAMEA4530655_00677</name>
</gene>
<dbReference type="InterPro" id="IPR008638">
    <property type="entry name" value="FhaB/CdiA-like_TPS"/>
</dbReference>
<organism evidence="3 4">
    <name type="scientific">Pandoraea sputorum</name>
    <dbReference type="NCBI Taxonomy" id="93222"/>
    <lineage>
        <taxon>Bacteria</taxon>
        <taxon>Pseudomonadati</taxon>
        <taxon>Pseudomonadota</taxon>
        <taxon>Betaproteobacteria</taxon>
        <taxon>Burkholderiales</taxon>
        <taxon>Burkholderiaceae</taxon>
        <taxon>Pandoraea</taxon>
    </lineage>
</organism>
<dbReference type="NCBIfam" id="TIGR01731">
    <property type="entry name" value="fil_hemag_20aa"/>
    <property type="match status" value="20"/>
</dbReference>
<feature type="domain" description="Filamentous haemagglutinin FhaB/tRNA nuclease CdiA-like TPS" evidence="2">
    <location>
        <begin position="60"/>
        <end position="181"/>
    </location>
</feature>
<dbReference type="Proteomes" id="UP000215126">
    <property type="component" value="Chromosome 1"/>
</dbReference>
<dbReference type="OrthoDB" id="5666689at2"/>
<dbReference type="KEGG" id="pspu:NA29_07680"/>
<dbReference type="Pfam" id="PF13332">
    <property type="entry name" value="Fil_haemagg_2"/>
    <property type="match status" value="3"/>
</dbReference>
<reference evidence="3 4" key="1">
    <citation type="submission" date="2017-06" db="EMBL/GenBank/DDBJ databases">
        <authorList>
            <consortium name="Pathogen Informatics"/>
        </authorList>
    </citation>
    <scope>NUCLEOTIDE SEQUENCE [LARGE SCALE GENOMIC DNA]</scope>
    <source>
        <strain evidence="3 4">NCTC13161</strain>
    </source>
</reference>
<dbReference type="Gene3D" id="2.160.20.10">
    <property type="entry name" value="Single-stranded right-handed beta-helix, Pectin lyase-like"/>
    <property type="match status" value="1"/>
</dbReference>
<feature type="compositionally biased region" description="Basic and acidic residues" evidence="1">
    <location>
        <begin position="2002"/>
        <end position="2015"/>
    </location>
</feature>
<dbReference type="EMBL" id="LT906435">
    <property type="protein sequence ID" value="SNU81864.1"/>
    <property type="molecule type" value="Genomic_DNA"/>
</dbReference>
<evidence type="ECO:0000256" key="1">
    <source>
        <dbReference type="SAM" id="MobiDB-lite"/>
    </source>
</evidence>
<accession>A0A239SAR1</accession>
<evidence type="ECO:0000313" key="3">
    <source>
        <dbReference type="EMBL" id="SNU81864.1"/>
    </source>
</evidence>
<dbReference type="InterPro" id="IPR011050">
    <property type="entry name" value="Pectin_lyase_fold/virulence"/>
</dbReference>
<dbReference type="SUPFAM" id="SSF51126">
    <property type="entry name" value="Pectin lyase-like"/>
    <property type="match status" value="1"/>
</dbReference>
<dbReference type="NCBIfam" id="TIGR01901">
    <property type="entry name" value="adhes_NPXG"/>
    <property type="match status" value="1"/>
</dbReference>
<dbReference type="STRING" id="93222.NA29_07680"/>
<dbReference type="GeneID" id="88093367"/>
<protein>
    <submittedName>
        <fullName evidence="3">Hemolysin</fullName>
    </submittedName>
</protein>
<dbReference type="InterPro" id="IPR010069">
    <property type="entry name" value="CdiA_FHA1_rpt"/>
</dbReference>
<dbReference type="RefSeq" id="WP_052252486.1">
    <property type="nucleotide sequence ID" value="NZ_CP010431.2"/>
</dbReference>
<dbReference type="GO" id="GO:0003824">
    <property type="term" value="F:catalytic activity"/>
    <property type="evidence" value="ECO:0007669"/>
    <property type="project" value="UniProtKB-ARBA"/>
</dbReference>
<evidence type="ECO:0000313" key="4">
    <source>
        <dbReference type="Proteomes" id="UP000215126"/>
    </source>
</evidence>
<dbReference type="Pfam" id="PF05860">
    <property type="entry name" value="TPS"/>
    <property type="match status" value="1"/>
</dbReference>
<dbReference type="SMART" id="SM00912">
    <property type="entry name" value="Haemagg_act"/>
    <property type="match status" value="1"/>
</dbReference>
<keyword evidence="4" id="KW-1185">Reference proteome</keyword>
<dbReference type="InterPro" id="IPR012334">
    <property type="entry name" value="Pectin_lyas_fold"/>
</dbReference>
<sequence length="2802" mass="283394">MNAHVNGQGRYGVRGSRGEGGLQRAMVRALVLAQVIAPVAVRAQVVAAPGANGPGVVQTANGLQQVNITAPTAAGVSKNVYSQFDVPRQGVILNNSSTLVNTQQAGYVNGNPNLARDQAARVILNQVNSQSPSQLRGYLEVAGKAAQVVVANSAGILVDGGGFINTTRGVLTTGSPIMGPDGSLTGYQVNGGRLVIQGDGLNAQNVGQVDLISRAVQVNAALHAKQLNVVTGTNLVDHERLAVQKMAGEAGVPDVALDVGQLGGMYAQRIFLQGTENGVGVSNRGVIAAQAGDLTLTTEGRLVNAGKTLASGTMTMAARALDNTGGTLAAERIDATLGGALVNRQGSISAAASTITAAVLDNDHGRLHADTLSLTVSGDASNRSGEIKQFGASDQAITVGGALDNTGGTMATNAGSLALDVGQMTNDGGTVSHLGDGQFTLTSSGVISNRTGLVGTLGVLSTTAAWLNNAGGELSAADALHVSTTADFINRDGGVVFGAKGLSVSAGGDIDNSSGSMQSTGDVTVSASGALTNTGGRLSANGAHDRLNVSAQTIDNASGQISNAGDGATEVVAATTIDNTGGTLGGNGRLSVDAASVANVAGGKVVGGGDVVLGIRDALDNTYGQVFGGASLTMTQGGARVTNTDGVMESRGDVAMQLASLDNTRGIVRSNRDVSVGGAMSGAGQMTAGRDLTVAASGDYVNASMNRLRADGALTVTSTGRFVNDGVLEAPGALNVRAMQIVNNAGGLINAATTQLSADGLLSNAGNIGGDTVRLKANTVNNVYGVLGNDVQVDAADVDNAGPSAIVGATRRLAVYASNAVVNRDGALLYSMGDIEIARDGVRDATGMLANQSSQLTNSSASIVADGNLDIAASVVDNQRTSIVTQAGTPQSETKTFGLWTAGLIGGDETLWHESRTFPEWNWNAGRAPISSMLLERLALPVTVELPKSQVTNLDMAAKTFSLTRPIVETYSDATTQGQGPCDDHGNCANGTKTREVATQAVQYFNGIVDNGSTYRITFWPDWNPSTMIRPDEAISRGDLGIDQRDYNELKRVVTTTRTRDELVSASAEGKLQAQGTIRINADGGEIRNQSSLMTAGGDLIRRAQGGAVRDEGIALQERVAQSQVSTFYWHQKSGGDSEQLDVAYPVTPLPPTTVASLPAIAVGNQTVETSGQTITVSSVDRNGNTVGNTGVTGGNGSGSALITLPGGVPGLTLPGSPLYQLRPAPEHTYLVATDARFTQYGKFISSDYMLDALGLDPQKTQKRLGDGFYETQLVRDQITALTGRTLLGGNADYLAQYTALLGNGVAYGKQSDLSVGVGLSDVQMQQLTTDLVWLVSQDVTLPDGSVQSVLVPKVYLAQASTVDLASTGALVGGGSVKLAATGDVQNSGRIVSDTATTVLGDAIVNFGSVGSRGTTALTSLGDIRNTGGHIDGQDVALRAGRDLINESTTLTQTAGTDTGGFASRASATSIGSVGRISASNGATLVANRDVTLNAGAVASDGSVTVAAGRDIQLNTLAVGQSQTVGTRDGKNGGSDVVTQHVGSAISSGGNLTTISGRDTTLNAATLSAGENVTVIAGNDVTVNAAKDAYTHDARSFGGTLKFVDSTLDESVRGTQVVAGNNVIVGAGQTAVAGELLGAHAVTPVAPTSGTGNLTILGSTVASQGAGTAALAATGDVTIGAVSETHDGYRWQHNSSSGFLSKSEETSEMRSHQTVAVGSTVSADSVGATAGRDLSVIGSTVVGTQDVALQAGRDLRIETSENVSESSSFHETKHSGLGSAGGVGISYGKNEERHRTNDSSVTHTGSLVGSLDGNVSLVAGRDLSVRGSDVMAGGDVTGIGQNVSIESVVDRVHHDEAHEYKSSGFTLALKSPVIDAVQNVNSQVNAAVDSGGDARVSALRGYAAASGAYGAVGEAGKVLDTLRAGETPEAKVELSWGSSSSKSTSSVDSTQNVASQIKAGGTAAFIATGDAASGKGNVDVIGSSIDAKDVLLQATNQVNLRHSTDTESTRSENESKSGSLGVSFGTGGFGVSASASRGNGDANSDSTFQSNTHINASHTAVIVSGGDTNVVGANVNAETVIARVGGDLNIASVQDTSESSAHQQSMSGGLNLSQGGASGSFSYSRGNASANYAGVVEQSGIQAGAGGFDVDVAGNTDLKGAYIASTADASKNQLTTGTLTFSDIENHSEYSANSFGFGGGFSIANSGTEKKTTGPTSGKNKGGISPMLPQFASGSERATTYSGVSEGTITLTDGANQKQDLASLKRDTTDLNGTVIRTPDLQELLNDQSRLMSAATAAGEAVARDIGTYASKKEDEARTLAKNTTDPELQAQYLQEAENWKEGGDYRALMHAAGGAIVAGLGGGNALGGALGAGATSKLGEALNKLSADIQNSRPTGNADVDEALAQIVATGIGTAVGAAVGGSSGAFTGFNADRYNRQLHPSEEEKLKALQRGKSPEEQYRYAAALCADARCADGIPDSDPNRAVLLKMQTEGEGFTAEREMLKRAGVFEGYSLSDKINDAYDRYQVGGRTLGALQGVTSVAIGAGALGVGCPTVVACGTATAIAVSAFDYSKAGFTRTATGGAASTYGEQALQSLGLSPETAALLYSASSLGLGGTLALGRQVATLPGTPIFSANGALGSQTLAGPVGTGSISAGINATAQYAQKGEINPVDVVGAFVAGTAGHGRGVYMNVAINGVNGAATTAINNALQGKDESIIGEGLTSGALSFFGYGAGAMMTKKLNAIARPTINDASSWAGSGSWSGSGYNLFKSNDVAVIGGGVASGAMQESLIEFIGKSKNK</sequence>
<feature type="region of interest" description="Disordered" evidence="1">
    <location>
        <begin position="1760"/>
        <end position="1785"/>
    </location>
</feature>
<feature type="region of interest" description="Disordered" evidence="1">
    <location>
        <begin position="1998"/>
        <end position="2022"/>
    </location>
</feature>
<evidence type="ECO:0000259" key="2">
    <source>
        <dbReference type="SMART" id="SM00912"/>
    </source>
</evidence>